<sequence length="192" mass="20000">MVAEPVTPHNPAQRISSVVVVDVRVVLVVDLVVVVVDLVVVVVDAVLVVVDLVVVVVDLVVVVVDAVLVVVDLVVVVVDVVVVVVDAVVVVVLLEVLKKSSISSSSNSSIISFLIIALKTFSTALSILSNSSIPGFFTACPGKIPRIDLILLASLFIKSARLSSSAAIAARRSLTISSVLGICCGIKLLLFE</sequence>
<evidence type="ECO:0000313" key="2">
    <source>
        <dbReference type="EMBL" id="MBL4934670.1"/>
    </source>
</evidence>
<reference evidence="2 3" key="1">
    <citation type="submission" date="2021-01" db="EMBL/GenBank/DDBJ databases">
        <title>Genome public.</title>
        <authorList>
            <person name="Liu C."/>
            <person name="Sun Q."/>
        </authorList>
    </citation>
    <scope>NUCLEOTIDE SEQUENCE [LARGE SCALE GENOMIC DNA]</scope>
    <source>
        <strain evidence="2 3">YIM B02515</strain>
    </source>
</reference>
<comment type="caution">
    <text evidence="2">The sequence shown here is derived from an EMBL/GenBank/DDBJ whole genome shotgun (WGS) entry which is preliminary data.</text>
</comment>
<keyword evidence="1" id="KW-1133">Transmembrane helix</keyword>
<gene>
    <name evidence="2" type="ORF">JK636_02740</name>
</gene>
<keyword evidence="3" id="KW-1185">Reference proteome</keyword>
<keyword evidence="1" id="KW-0472">Membrane</keyword>
<feature type="transmembrane region" description="Helical" evidence="1">
    <location>
        <begin position="74"/>
        <end position="97"/>
    </location>
</feature>
<accession>A0ABS1T5S0</accession>
<organism evidence="2 3">
    <name type="scientific">Clostridium rhizosphaerae</name>
    <dbReference type="NCBI Taxonomy" id="2803861"/>
    <lineage>
        <taxon>Bacteria</taxon>
        <taxon>Bacillati</taxon>
        <taxon>Bacillota</taxon>
        <taxon>Clostridia</taxon>
        <taxon>Eubacteriales</taxon>
        <taxon>Clostridiaceae</taxon>
        <taxon>Clostridium</taxon>
    </lineage>
</organism>
<feature type="transmembrane region" description="Helical" evidence="1">
    <location>
        <begin position="46"/>
        <end position="68"/>
    </location>
</feature>
<name>A0ABS1T5S0_9CLOT</name>
<dbReference type="Proteomes" id="UP000632377">
    <property type="component" value="Unassembled WGS sequence"/>
</dbReference>
<keyword evidence="1" id="KW-0812">Transmembrane</keyword>
<evidence type="ECO:0000256" key="1">
    <source>
        <dbReference type="SAM" id="Phobius"/>
    </source>
</evidence>
<evidence type="ECO:0000313" key="3">
    <source>
        <dbReference type="Proteomes" id="UP000632377"/>
    </source>
</evidence>
<feature type="transmembrane region" description="Helical" evidence="1">
    <location>
        <begin position="109"/>
        <end position="129"/>
    </location>
</feature>
<proteinExistence type="predicted"/>
<protein>
    <submittedName>
        <fullName evidence="2">Uncharacterized protein</fullName>
    </submittedName>
</protein>
<feature type="transmembrane region" description="Helical" evidence="1">
    <location>
        <begin position="15"/>
        <end position="39"/>
    </location>
</feature>
<dbReference type="EMBL" id="JAESWC010000001">
    <property type="protein sequence ID" value="MBL4934670.1"/>
    <property type="molecule type" value="Genomic_DNA"/>
</dbReference>
<feature type="transmembrane region" description="Helical" evidence="1">
    <location>
        <begin position="169"/>
        <end position="190"/>
    </location>
</feature>